<dbReference type="EMBL" id="AP012319">
    <property type="protein sequence ID" value="BAL87476.1"/>
    <property type="molecule type" value="Genomic_DNA"/>
</dbReference>
<evidence type="ECO:0000313" key="2">
    <source>
        <dbReference type="Proteomes" id="UP000007882"/>
    </source>
</evidence>
<sequence>MPWKLVRLLSVAALATFAALVAVHAAGQPLTL</sequence>
<proteinExistence type="predicted"/>
<dbReference type="HOGENOM" id="CLU_3387651_0_0_11"/>
<gene>
    <name evidence="1" type="ordered locus">AMIS_22560</name>
</gene>
<reference evidence="1 2" key="1">
    <citation type="submission" date="2012-02" db="EMBL/GenBank/DDBJ databases">
        <title>Complete genome sequence of Actinoplanes missouriensis 431 (= NBRC 102363).</title>
        <authorList>
            <person name="Ohnishi Y."/>
            <person name="Ishikawa J."/>
            <person name="Sekine M."/>
            <person name="Hosoyama A."/>
            <person name="Harada T."/>
            <person name="Narita H."/>
            <person name="Hata T."/>
            <person name="Konno Y."/>
            <person name="Tutikane K."/>
            <person name="Fujita N."/>
            <person name="Horinouchi S."/>
            <person name="Hayakawa M."/>
        </authorList>
    </citation>
    <scope>NUCLEOTIDE SEQUENCE [LARGE SCALE GENOMIC DNA]</scope>
    <source>
        <strain evidence="2">ATCC 14538 / DSM 43046 / CBS 188.64 / JCM 3121 / NBRC 102363 / NCIMB 12654 / NRRL B-3342 / UNCC 431</strain>
    </source>
</reference>
<organism evidence="1 2">
    <name type="scientific">Actinoplanes missouriensis (strain ATCC 14538 / DSM 43046 / CBS 188.64 / JCM 3121 / NBRC 102363 / NCIMB 12654 / NRRL B-3342 / UNCC 431)</name>
    <dbReference type="NCBI Taxonomy" id="512565"/>
    <lineage>
        <taxon>Bacteria</taxon>
        <taxon>Bacillati</taxon>
        <taxon>Actinomycetota</taxon>
        <taxon>Actinomycetes</taxon>
        <taxon>Micromonosporales</taxon>
        <taxon>Micromonosporaceae</taxon>
        <taxon>Actinoplanes</taxon>
    </lineage>
</organism>
<dbReference type="KEGG" id="ams:AMIS_22560"/>
<keyword evidence="2" id="KW-1185">Reference proteome</keyword>
<dbReference type="Proteomes" id="UP000007882">
    <property type="component" value="Chromosome"/>
</dbReference>
<dbReference type="AlphaFoldDB" id="I0H389"/>
<protein>
    <submittedName>
        <fullName evidence="1">Uncharacterized protein</fullName>
    </submittedName>
</protein>
<accession>I0H389</accession>
<name>I0H389_ACTM4</name>
<dbReference type="STRING" id="512565.AMIS_22560"/>
<evidence type="ECO:0000313" key="1">
    <source>
        <dbReference type="EMBL" id="BAL87476.1"/>
    </source>
</evidence>